<dbReference type="GO" id="GO:0008233">
    <property type="term" value="F:peptidase activity"/>
    <property type="evidence" value="ECO:0007669"/>
    <property type="project" value="UniProtKB-KW"/>
</dbReference>
<keyword evidence="6" id="KW-0238">DNA-binding</keyword>
<accession>A0A5C6ZLS6</accession>
<proteinExistence type="inferred from homology"/>
<dbReference type="Proteomes" id="UP000321578">
    <property type="component" value="Unassembled WGS sequence"/>
</dbReference>
<evidence type="ECO:0000313" key="10">
    <source>
        <dbReference type="Proteomes" id="UP000321578"/>
    </source>
</evidence>
<keyword evidence="7" id="KW-0456">Lyase</keyword>
<name>A0A5C6ZLS6_9FLAO</name>
<keyword evidence="2 8" id="KW-0645">Protease</keyword>
<dbReference type="InterPro" id="IPR003738">
    <property type="entry name" value="SRAP"/>
</dbReference>
<dbReference type="OrthoDB" id="9782620at2"/>
<dbReference type="EMBL" id="VORO01000001">
    <property type="protein sequence ID" value="TXD91244.1"/>
    <property type="molecule type" value="Genomic_DNA"/>
</dbReference>
<dbReference type="PANTHER" id="PTHR13604">
    <property type="entry name" value="DC12-RELATED"/>
    <property type="match status" value="1"/>
</dbReference>
<dbReference type="EC" id="3.4.-.-" evidence="8"/>
<evidence type="ECO:0000256" key="5">
    <source>
        <dbReference type="ARBA" id="ARBA00023124"/>
    </source>
</evidence>
<dbReference type="Gene3D" id="3.90.1680.10">
    <property type="entry name" value="SOS response associated peptidase-like"/>
    <property type="match status" value="1"/>
</dbReference>
<dbReference type="PANTHER" id="PTHR13604:SF0">
    <property type="entry name" value="ABASIC SITE PROCESSING PROTEIN HMCES"/>
    <property type="match status" value="1"/>
</dbReference>
<keyword evidence="4 8" id="KW-0378">Hydrolase</keyword>
<dbReference type="GO" id="GO:0016829">
    <property type="term" value="F:lyase activity"/>
    <property type="evidence" value="ECO:0007669"/>
    <property type="project" value="UniProtKB-KW"/>
</dbReference>
<keyword evidence="3" id="KW-0227">DNA damage</keyword>
<evidence type="ECO:0000256" key="6">
    <source>
        <dbReference type="ARBA" id="ARBA00023125"/>
    </source>
</evidence>
<dbReference type="InterPro" id="IPR036590">
    <property type="entry name" value="SRAP-like"/>
</dbReference>
<dbReference type="GO" id="GO:0106300">
    <property type="term" value="P:protein-DNA covalent cross-linking repair"/>
    <property type="evidence" value="ECO:0007669"/>
    <property type="project" value="InterPro"/>
</dbReference>
<dbReference type="Pfam" id="PF02586">
    <property type="entry name" value="SRAP"/>
    <property type="match status" value="1"/>
</dbReference>
<dbReference type="SUPFAM" id="SSF143081">
    <property type="entry name" value="BB1717-like"/>
    <property type="match status" value="1"/>
</dbReference>
<dbReference type="GO" id="GO:0003697">
    <property type="term" value="F:single-stranded DNA binding"/>
    <property type="evidence" value="ECO:0007669"/>
    <property type="project" value="InterPro"/>
</dbReference>
<dbReference type="AlphaFoldDB" id="A0A5C6ZLS6"/>
<comment type="caution">
    <text evidence="9">The sequence shown here is derived from an EMBL/GenBank/DDBJ whole genome shotgun (WGS) entry which is preliminary data.</text>
</comment>
<evidence type="ECO:0000256" key="7">
    <source>
        <dbReference type="ARBA" id="ARBA00023239"/>
    </source>
</evidence>
<dbReference type="RefSeq" id="WP_147084706.1">
    <property type="nucleotide sequence ID" value="NZ_VORM01000003.1"/>
</dbReference>
<protein>
    <recommendedName>
        <fullName evidence="8">Abasic site processing protein</fullName>
        <ecNumber evidence="8">3.4.-.-</ecNumber>
    </recommendedName>
</protein>
<evidence type="ECO:0000256" key="1">
    <source>
        <dbReference type="ARBA" id="ARBA00008136"/>
    </source>
</evidence>
<evidence type="ECO:0000256" key="2">
    <source>
        <dbReference type="ARBA" id="ARBA00022670"/>
    </source>
</evidence>
<keyword evidence="10" id="KW-1185">Reference proteome</keyword>
<reference evidence="9 10" key="1">
    <citation type="submission" date="2019-08" db="EMBL/GenBank/DDBJ databases">
        <title>Genomes of Subsaximicrobium wynnwilliamsii strains.</title>
        <authorList>
            <person name="Bowman J.P."/>
        </authorList>
    </citation>
    <scope>NUCLEOTIDE SEQUENCE [LARGE SCALE GENOMIC DNA]</scope>
    <source>
        <strain evidence="9 10">2-80-2</strain>
    </source>
</reference>
<evidence type="ECO:0000256" key="8">
    <source>
        <dbReference type="RuleBase" id="RU364100"/>
    </source>
</evidence>
<evidence type="ECO:0000313" key="9">
    <source>
        <dbReference type="EMBL" id="TXD91244.1"/>
    </source>
</evidence>
<organism evidence="9 10">
    <name type="scientific">Subsaximicrobium wynnwilliamsii</name>
    <dbReference type="NCBI Taxonomy" id="291179"/>
    <lineage>
        <taxon>Bacteria</taxon>
        <taxon>Pseudomonadati</taxon>
        <taxon>Bacteroidota</taxon>
        <taxon>Flavobacteriia</taxon>
        <taxon>Flavobacteriales</taxon>
        <taxon>Flavobacteriaceae</taxon>
        <taxon>Subsaximicrobium</taxon>
    </lineage>
</organism>
<dbReference type="GO" id="GO:0006508">
    <property type="term" value="P:proteolysis"/>
    <property type="evidence" value="ECO:0007669"/>
    <property type="project" value="UniProtKB-KW"/>
</dbReference>
<evidence type="ECO:0000256" key="4">
    <source>
        <dbReference type="ARBA" id="ARBA00022801"/>
    </source>
</evidence>
<comment type="similarity">
    <text evidence="1 8">Belongs to the SOS response-associated peptidase family.</text>
</comment>
<sequence length="235" mass="27296">MFYKLTNSSELETIEEEFSRKHNFPNLYKSKTILNGLKEVTVSIITAQDPDQINHAIWGLLPKDFDDDWKSYQSVDNTLNINLDKVDASDELYYNALTTNRCIVITSGFFTSRLHEGKLFPYHVHLKDHRPFGIAGVYNMLEDGFITCSILITKANRAFENIPNLSKNKPLVFKNGDFSKWLDTSKSYQDQMPLIQNHETLEFLSYPIKEEFYRDSGVYDTIIESADYYDILRTS</sequence>
<keyword evidence="5" id="KW-0190">Covalent protein-DNA linkage</keyword>
<evidence type="ECO:0000256" key="3">
    <source>
        <dbReference type="ARBA" id="ARBA00022763"/>
    </source>
</evidence>
<gene>
    <name evidence="9" type="ORF">ESY86_01255</name>
</gene>